<comment type="caution">
    <text evidence="2">The sequence shown here is derived from an EMBL/GenBank/DDBJ whole genome shotgun (WGS) entry which is preliminary data.</text>
</comment>
<organism evidence="2 3">
    <name type="scientific">Halomarina rubra</name>
    <dbReference type="NCBI Taxonomy" id="2071873"/>
    <lineage>
        <taxon>Archaea</taxon>
        <taxon>Methanobacteriati</taxon>
        <taxon>Methanobacteriota</taxon>
        <taxon>Stenosarchaea group</taxon>
        <taxon>Halobacteria</taxon>
        <taxon>Halobacteriales</taxon>
        <taxon>Natronomonadaceae</taxon>
        <taxon>Halomarina</taxon>
    </lineage>
</organism>
<keyword evidence="3" id="KW-1185">Reference proteome</keyword>
<dbReference type="EMBL" id="JBHUDC010000008">
    <property type="protein sequence ID" value="MFD1515647.1"/>
    <property type="molecule type" value="Genomic_DNA"/>
</dbReference>
<protein>
    <submittedName>
        <fullName evidence="2">Metallophosphoesterase</fullName>
    </submittedName>
</protein>
<dbReference type="AlphaFoldDB" id="A0ABD6B0V8"/>
<gene>
    <name evidence="2" type="ORF">ACFSBT_20400</name>
</gene>
<dbReference type="Pfam" id="PF00149">
    <property type="entry name" value="Metallophos"/>
    <property type="match status" value="1"/>
</dbReference>
<feature type="domain" description="Calcineurin-like phosphoesterase" evidence="1">
    <location>
        <begin position="158"/>
        <end position="327"/>
    </location>
</feature>
<dbReference type="InterPro" id="IPR004843">
    <property type="entry name" value="Calcineurin-like_PHP"/>
</dbReference>
<evidence type="ECO:0000313" key="2">
    <source>
        <dbReference type="EMBL" id="MFD1515647.1"/>
    </source>
</evidence>
<dbReference type="Proteomes" id="UP001597187">
    <property type="component" value="Unassembled WGS sequence"/>
</dbReference>
<reference evidence="2 3" key="1">
    <citation type="journal article" date="2019" name="Int. J. Syst. Evol. Microbiol.">
        <title>The Global Catalogue of Microorganisms (GCM) 10K type strain sequencing project: providing services to taxonomists for standard genome sequencing and annotation.</title>
        <authorList>
            <consortium name="The Broad Institute Genomics Platform"/>
            <consortium name="The Broad Institute Genome Sequencing Center for Infectious Disease"/>
            <person name="Wu L."/>
            <person name="Ma J."/>
        </authorList>
    </citation>
    <scope>NUCLEOTIDE SEQUENCE [LARGE SCALE GENOMIC DNA]</scope>
    <source>
        <strain evidence="2 3">CGMCC 1.12563</strain>
    </source>
</reference>
<proteinExistence type="predicted"/>
<accession>A0ABD6B0V8</accession>
<dbReference type="SUPFAM" id="SSF56300">
    <property type="entry name" value="Metallo-dependent phosphatases"/>
    <property type="match status" value="1"/>
</dbReference>
<dbReference type="RefSeq" id="WP_250875556.1">
    <property type="nucleotide sequence ID" value="NZ_JALXFV010000008.1"/>
</dbReference>
<evidence type="ECO:0000259" key="1">
    <source>
        <dbReference type="Pfam" id="PF00149"/>
    </source>
</evidence>
<dbReference type="Gene3D" id="3.60.21.10">
    <property type="match status" value="1"/>
</dbReference>
<name>A0ABD6B0V8_9EURY</name>
<sequence length="404" mass="45697">MTDLTPRQQDVSDIIDDHDGAVAPHVIADELGVITSTVRDHARALEDVEYDASVSQYVREGTDVDPEADDVKPDDSARVEFEAEQLVHPLQHGGLTFTEAGDRYGISEHVFRNRLDELRLSGYTIDFKELDAEGTRRWFIPEERDKRFRVGDGDGRYKFGVISDTHLGSAAEHLEELHDYYDRVAADPDIEYVFHAGDISDGWKVHKGHTEALKGEATGWKRLREYVIEHYPRREGITTIFIEGNHDHKLKRRTGISLGKQIAAEREDLIYAGDSQARFVFDPEHDIDLELIHPSGGQPYTVGYRLQTLYRERPASERPTIAVIGHLHGSMFAKAEGVLGFYAGCWKGITTYGKRKGHSTEIGGWILTLEVEAGEVRRLTPDWISYEPMDASNTHDMQDLAELQ</sequence>
<evidence type="ECO:0000313" key="3">
    <source>
        <dbReference type="Proteomes" id="UP001597187"/>
    </source>
</evidence>
<dbReference type="InterPro" id="IPR029052">
    <property type="entry name" value="Metallo-depent_PP-like"/>
</dbReference>